<gene>
    <name evidence="4" type="ORF">ACFO4R_06485</name>
</gene>
<protein>
    <submittedName>
        <fullName evidence="4">GNAT family N-acetyltransferase</fullName>
        <ecNumber evidence="4">2.3.1.-</ecNumber>
    </submittedName>
</protein>
<evidence type="ECO:0000256" key="1">
    <source>
        <dbReference type="ARBA" id="ARBA00022679"/>
    </source>
</evidence>
<dbReference type="InterPro" id="IPR016181">
    <property type="entry name" value="Acyl_CoA_acyltransferase"/>
</dbReference>
<evidence type="ECO:0000313" key="5">
    <source>
        <dbReference type="Proteomes" id="UP001595916"/>
    </source>
</evidence>
<evidence type="ECO:0000259" key="3">
    <source>
        <dbReference type="PROSITE" id="PS51186"/>
    </source>
</evidence>
<sequence length="164" mass="19403">MLAYKDIMEEKIDCVKDLWEKNRLYHKENSNDFSTDYDALSFNERMKVLFNKSKMRKITIVENEEKQVVAYCMSIISETKSSEIATLYVDENYRRAGIGKKLLQLHIKWFEENNIIDVGVEVLHNNFSAISLYENIGLRKDTMKMRIPANKLEFIGQEYEDIRS</sequence>
<dbReference type="EC" id="2.3.1.-" evidence="4"/>
<dbReference type="EMBL" id="JBHSHL010000022">
    <property type="protein sequence ID" value="MFC4804728.1"/>
    <property type="molecule type" value="Genomic_DNA"/>
</dbReference>
<dbReference type="Proteomes" id="UP001595916">
    <property type="component" value="Unassembled WGS sequence"/>
</dbReference>
<reference evidence="5" key="1">
    <citation type="journal article" date="2019" name="Int. J. Syst. Evol. Microbiol.">
        <title>The Global Catalogue of Microorganisms (GCM) 10K type strain sequencing project: providing services to taxonomists for standard genome sequencing and annotation.</title>
        <authorList>
            <consortium name="The Broad Institute Genomics Platform"/>
            <consortium name="The Broad Institute Genome Sequencing Center for Infectious Disease"/>
            <person name="Wu L."/>
            <person name="Ma J."/>
        </authorList>
    </citation>
    <scope>NUCLEOTIDE SEQUENCE [LARGE SCALE GENOMIC DNA]</scope>
    <source>
        <strain evidence="5">CCUG 46385</strain>
    </source>
</reference>
<evidence type="ECO:0000313" key="4">
    <source>
        <dbReference type="EMBL" id="MFC4804728.1"/>
    </source>
</evidence>
<keyword evidence="2 4" id="KW-0012">Acyltransferase</keyword>
<keyword evidence="1 4" id="KW-0808">Transferase</keyword>
<dbReference type="PANTHER" id="PTHR42919:SF8">
    <property type="entry name" value="N-ALPHA-ACETYLTRANSFERASE 50"/>
    <property type="match status" value="1"/>
</dbReference>
<dbReference type="RefSeq" id="WP_379788243.1">
    <property type="nucleotide sequence ID" value="NZ_JBHSHL010000022.1"/>
</dbReference>
<feature type="domain" description="N-acetyltransferase" evidence="3">
    <location>
        <begin position="13"/>
        <end position="164"/>
    </location>
</feature>
<organism evidence="4 5">
    <name type="scientific">Filifactor villosus</name>
    <dbReference type="NCBI Taxonomy" id="29374"/>
    <lineage>
        <taxon>Bacteria</taxon>
        <taxon>Bacillati</taxon>
        <taxon>Bacillota</taxon>
        <taxon>Clostridia</taxon>
        <taxon>Peptostreptococcales</taxon>
        <taxon>Filifactoraceae</taxon>
        <taxon>Filifactor</taxon>
    </lineage>
</organism>
<dbReference type="CDD" id="cd04301">
    <property type="entry name" value="NAT_SF"/>
    <property type="match status" value="1"/>
</dbReference>
<dbReference type="PROSITE" id="PS51186">
    <property type="entry name" value="GNAT"/>
    <property type="match status" value="1"/>
</dbReference>
<dbReference type="GO" id="GO:0016746">
    <property type="term" value="F:acyltransferase activity"/>
    <property type="evidence" value="ECO:0007669"/>
    <property type="project" value="UniProtKB-KW"/>
</dbReference>
<dbReference type="Gene3D" id="3.40.630.30">
    <property type="match status" value="1"/>
</dbReference>
<dbReference type="SUPFAM" id="SSF55729">
    <property type="entry name" value="Acyl-CoA N-acyltransferases (Nat)"/>
    <property type="match status" value="1"/>
</dbReference>
<accession>A0ABV9QLE1</accession>
<proteinExistence type="predicted"/>
<name>A0ABV9QLE1_9FIRM</name>
<comment type="caution">
    <text evidence="4">The sequence shown here is derived from an EMBL/GenBank/DDBJ whole genome shotgun (WGS) entry which is preliminary data.</text>
</comment>
<dbReference type="InterPro" id="IPR051556">
    <property type="entry name" value="N-term/lysine_N-AcTrnsfr"/>
</dbReference>
<dbReference type="InterPro" id="IPR000182">
    <property type="entry name" value="GNAT_dom"/>
</dbReference>
<dbReference type="PANTHER" id="PTHR42919">
    <property type="entry name" value="N-ALPHA-ACETYLTRANSFERASE"/>
    <property type="match status" value="1"/>
</dbReference>
<keyword evidence="5" id="KW-1185">Reference proteome</keyword>
<dbReference type="Pfam" id="PF00583">
    <property type="entry name" value="Acetyltransf_1"/>
    <property type="match status" value="1"/>
</dbReference>
<evidence type="ECO:0000256" key="2">
    <source>
        <dbReference type="ARBA" id="ARBA00023315"/>
    </source>
</evidence>